<dbReference type="EMBL" id="PGFE01000002">
    <property type="protein sequence ID" value="PJJ74017.1"/>
    <property type="molecule type" value="Genomic_DNA"/>
</dbReference>
<accession>A0A2M9CQ48</accession>
<feature type="compositionally biased region" description="Low complexity" evidence="1">
    <location>
        <begin position="232"/>
        <end position="268"/>
    </location>
</feature>
<feature type="compositionally biased region" description="Basic and acidic residues" evidence="1">
    <location>
        <begin position="363"/>
        <end position="374"/>
    </location>
</feature>
<dbReference type="Proteomes" id="UP000231693">
    <property type="component" value="Unassembled WGS sequence"/>
</dbReference>
<dbReference type="Gene3D" id="1.10.510.10">
    <property type="entry name" value="Transferase(Phosphotransferase) domain 1"/>
    <property type="match status" value="1"/>
</dbReference>
<dbReference type="InterPro" id="IPR011009">
    <property type="entry name" value="Kinase-like_dom_sf"/>
</dbReference>
<feature type="domain" description="Serine-threonine/tyrosine-protein kinase catalytic" evidence="2">
    <location>
        <begin position="58"/>
        <end position="143"/>
    </location>
</feature>
<dbReference type="SUPFAM" id="SSF56112">
    <property type="entry name" value="Protein kinase-like (PK-like)"/>
    <property type="match status" value="1"/>
</dbReference>
<feature type="compositionally biased region" description="Low complexity" evidence="1">
    <location>
        <begin position="317"/>
        <end position="341"/>
    </location>
</feature>
<dbReference type="GO" id="GO:0004672">
    <property type="term" value="F:protein kinase activity"/>
    <property type="evidence" value="ECO:0007669"/>
    <property type="project" value="InterPro"/>
</dbReference>
<feature type="region of interest" description="Disordered" evidence="1">
    <location>
        <begin position="311"/>
        <end position="374"/>
    </location>
</feature>
<keyword evidence="3" id="KW-0808">Transferase</keyword>
<dbReference type="OrthoDB" id="3778994at2"/>
<gene>
    <name evidence="3" type="ORF">CLV28_1506</name>
</gene>
<keyword evidence="4" id="KW-1185">Reference proteome</keyword>
<feature type="region of interest" description="Disordered" evidence="1">
    <location>
        <begin position="449"/>
        <end position="489"/>
    </location>
</feature>
<feature type="region of interest" description="Disordered" evidence="1">
    <location>
        <begin position="223"/>
        <end position="280"/>
    </location>
</feature>
<dbReference type="AlphaFoldDB" id="A0A2M9CQ48"/>
<name>A0A2M9CQ48_9CELL</name>
<feature type="compositionally biased region" description="Low complexity" evidence="1">
    <location>
        <begin position="459"/>
        <end position="488"/>
    </location>
</feature>
<evidence type="ECO:0000313" key="3">
    <source>
        <dbReference type="EMBL" id="PJJ74017.1"/>
    </source>
</evidence>
<comment type="caution">
    <text evidence="3">The sequence shown here is derived from an EMBL/GenBank/DDBJ whole genome shotgun (WGS) entry which is preliminary data.</text>
</comment>
<reference evidence="3 4" key="1">
    <citation type="submission" date="2017-11" db="EMBL/GenBank/DDBJ databases">
        <title>Genomic Encyclopedia of Archaeal and Bacterial Type Strains, Phase II (KMG-II): From Individual Species to Whole Genera.</title>
        <authorList>
            <person name="Goeker M."/>
        </authorList>
    </citation>
    <scope>NUCLEOTIDE SEQUENCE [LARGE SCALE GENOMIC DNA]</scope>
    <source>
        <strain evidence="3 4">DSM 25478</strain>
    </source>
</reference>
<organism evidence="3 4">
    <name type="scientific">Sediminihabitans luteus</name>
    <dbReference type="NCBI Taxonomy" id="1138585"/>
    <lineage>
        <taxon>Bacteria</taxon>
        <taxon>Bacillati</taxon>
        <taxon>Actinomycetota</taxon>
        <taxon>Actinomycetes</taxon>
        <taxon>Micrococcales</taxon>
        <taxon>Cellulomonadaceae</taxon>
        <taxon>Sediminihabitans</taxon>
    </lineage>
</organism>
<keyword evidence="3" id="KW-0418">Kinase</keyword>
<proteinExistence type="predicted"/>
<evidence type="ECO:0000256" key="1">
    <source>
        <dbReference type="SAM" id="MobiDB-lite"/>
    </source>
</evidence>
<evidence type="ECO:0000313" key="4">
    <source>
        <dbReference type="Proteomes" id="UP000231693"/>
    </source>
</evidence>
<dbReference type="RefSeq" id="WP_100422693.1">
    <property type="nucleotide sequence ID" value="NZ_BOOX01000002.1"/>
</dbReference>
<sequence length="552" mass="54653">MVTDPVAALVHAGAWTDEGPAELLGGRLLVAPDGERRVAVAVPPQVDAADPRLRRLLGVRHPSLVAVRSVEWAGSGAVVLLDDVRGTRLDEVLADRGTLAPGEVVTLGIRVAQALAALHAAGVVHGGLDARDVLVAQDSSVRLVPRLGAVAGAQGAADVARLAALLAACLGQPSRTEAAREPDPQATRVREVVAAARRAPVPAPGTFAAQVAECGPAVAVATTAPGRATPQRGRSARVPGSRPSGSRASGSRASGARASGARPSGSRVSDPRASGVRALSDAGRRGRAGLLATLSVGAVAVAVLAVVLGPRTAGPSGTVDADGGTVAGTDTGGAHTAGADTARSDTAGSEHVGAGGGPGAAGDAHDGDGLLHDRTDPVAAAGELTRRQVAARAAADDDAWSRLVVPGSPASASGPGRPETARVVSPADGVEVVVADAVVVDPIARPDAATSAVGEPDTTTRSATGSSAPATSAEATSAEKTTAETTSAVRTDAVPTDAVPPAWTLVRVRYEIGAHVQVVDGVEVPVEASGPLEATLALAWDDGAGWRVAQVL</sequence>
<dbReference type="Pfam" id="PF07714">
    <property type="entry name" value="PK_Tyr_Ser-Thr"/>
    <property type="match status" value="1"/>
</dbReference>
<feature type="region of interest" description="Disordered" evidence="1">
    <location>
        <begin position="405"/>
        <end position="424"/>
    </location>
</feature>
<evidence type="ECO:0000259" key="2">
    <source>
        <dbReference type="Pfam" id="PF07714"/>
    </source>
</evidence>
<protein>
    <submittedName>
        <fullName evidence="3">Protein tyrosine kinase</fullName>
    </submittedName>
</protein>
<dbReference type="InterPro" id="IPR001245">
    <property type="entry name" value="Ser-Thr/Tyr_kinase_cat_dom"/>
</dbReference>